<feature type="compositionally biased region" description="Basic residues" evidence="1">
    <location>
        <begin position="285"/>
        <end position="310"/>
    </location>
</feature>
<organism evidence="2 3">
    <name type="scientific">Apatococcus fuscideae</name>
    <dbReference type="NCBI Taxonomy" id="2026836"/>
    <lineage>
        <taxon>Eukaryota</taxon>
        <taxon>Viridiplantae</taxon>
        <taxon>Chlorophyta</taxon>
        <taxon>core chlorophytes</taxon>
        <taxon>Trebouxiophyceae</taxon>
        <taxon>Chlorellales</taxon>
        <taxon>Chlorellaceae</taxon>
        <taxon>Apatococcus</taxon>
    </lineage>
</organism>
<proteinExistence type="predicted"/>
<name>A0AAW1TG30_9CHLO</name>
<accession>A0AAW1TG30</accession>
<feature type="non-terminal residue" evidence="2">
    <location>
        <position position="316"/>
    </location>
</feature>
<evidence type="ECO:0000313" key="3">
    <source>
        <dbReference type="Proteomes" id="UP001485043"/>
    </source>
</evidence>
<keyword evidence="3" id="KW-1185">Reference proteome</keyword>
<feature type="compositionally biased region" description="Low complexity" evidence="1">
    <location>
        <begin position="121"/>
        <end position="140"/>
    </location>
</feature>
<feature type="region of interest" description="Disordered" evidence="1">
    <location>
        <begin position="275"/>
        <end position="316"/>
    </location>
</feature>
<dbReference type="AlphaFoldDB" id="A0AAW1TG30"/>
<protein>
    <submittedName>
        <fullName evidence="2">Uncharacterized protein</fullName>
    </submittedName>
</protein>
<feature type="compositionally biased region" description="Basic and acidic residues" evidence="1">
    <location>
        <begin position="275"/>
        <end position="284"/>
    </location>
</feature>
<evidence type="ECO:0000256" key="1">
    <source>
        <dbReference type="SAM" id="MobiDB-lite"/>
    </source>
</evidence>
<sequence>MGVPGLAMMEILKPGANKGLCLLTSKDLLRRLVPWLSMHIGVPVTLATDAWLRSIGSRLCNSLLTSIHAAQSPAGCAHAAAPSGILSSDRHQAASSPARLRPEPGPAAPRAQGKASAAQAPSGYPTPSGSSSSDSSSTSSHETRAPETPEDGSSASNDGSASSGNSSGSIGFVPGLEEMVDRIAVLIADGGAGVMEDRGGPLGHVKIFPHGRQQEALEEVDHAKANSCYSKAGIKAKGYAQLYATQVGNKLVLQYAACTNSMAEYYSLHDGKPFRAPVKLEKPQKPRKNKRRKGSSRAKSSQSRKAKRQNHSQPLY</sequence>
<feature type="compositionally biased region" description="Low complexity" evidence="1">
    <location>
        <begin position="151"/>
        <end position="169"/>
    </location>
</feature>
<dbReference type="Proteomes" id="UP001485043">
    <property type="component" value="Unassembled WGS sequence"/>
</dbReference>
<comment type="caution">
    <text evidence="2">The sequence shown here is derived from an EMBL/GenBank/DDBJ whole genome shotgun (WGS) entry which is preliminary data.</text>
</comment>
<dbReference type="EMBL" id="JALJOV010000082">
    <property type="protein sequence ID" value="KAK9867527.1"/>
    <property type="molecule type" value="Genomic_DNA"/>
</dbReference>
<gene>
    <name evidence="2" type="ORF">WJX84_011021</name>
</gene>
<reference evidence="2 3" key="1">
    <citation type="journal article" date="2024" name="Nat. Commun.">
        <title>Phylogenomics reveals the evolutionary origins of lichenization in chlorophyte algae.</title>
        <authorList>
            <person name="Puginier C."/>
            <person name="Libourel C."/>
            <person name="Otte J."/>
            <person name="Skaloud P."/>
            <person name="Haon M."/>
            <person name="Grisel S."/>
            <person name="Petersen M."/>
            <person name="Berrin J.G."/>
            <person name="Delaux P.M."/>
            <person name="Dal Grande F."/>
            <person name="Keller J."/>
        </authorList>
    </citation>
    <scope>NUCLEOTIDE SEQUENCE [LARGE SCALE GENOMIC DNA]</scope>
    <source>
        <strain evidence="2 3">SAG 2523</strain>
    </source>
</reference>
<evidence type="ECO:0000313" key="2">
    <source>
        <dbReference type="EMBL" id="KAK9867527.1"/>
    </source>
</evidence>
<feature type="region of interest" description="Disordered" evidence="1">
    <location>
        <begin position="88"/>
        <end position="173"/>
    </location>
</feature>